<comment type="caution">
    <text evidence="1">The sequence shown here is derived from an EMBL/GenBank/DDBJ whole genome shotgun (WGS) entry which is preliminary data.</text>
</comment>
<feature type="non-terminal residue" evidence="1">
    <location>
        <position position="1"/>
    </location>
</feature>
<reference evidence="1" key="1">
    <citation type="submission" date="2020-07" db="EMBL/GenBank/DDBJ databases">
        <title>Multicomponent nature underlies the extraordinary mechanical properties of spider dragline silk.</title>
        <authorList>
            <person name="Kono N."/>
            <person name="Nakamura H."/>
            <person name="Mori M."/>
            <person name="Yoshida Y."/>
            <person name="Ohtoshi R."/>
            <person name="Malay A.D."/>
            <person name="Moran D.A.P."/>
            <person name="Tomita M."/>
            <person name="Numata K."/>
            <person name="Arakawa K."/>
        </authorList>
    </citation>
    <scope>NUCLEOTIDE SEQUENCE</scope>
</reference>
<name>A0A8X6I995_TRICU</name>
<evidence type="ECO:0000313" key="2">
    <source>
        <dbReference type="Proteomes" id="UP000887116"/>
    </source>
</evidence>
<dbReference type="Proteomes" id="UP000887116">
    <property type="component" value="Unassembled WGS sequence"/>
</dbReference>
<dbReference type="EMBL" id="BMAO01037447">
    <property type="protein sequence ID" value="GFR17794.1"/>
    <property type="molecule type" value="Genomic_DNA"/>
</dbReference>
<proteinExistence type="predicted"/>
<sequence>LQHLMIFSKTMDEVHPPALFAAVAKIDDNCPELCVVSVSKQTED</sequence>
<evidence type="ECO:0000313" key="1">
    <source>
        <dbReference type="EMBL" id="GFR17794.1"/>
    </source>
</evidence>
<gene>
    <name evidence="1" type="ORF">TNCT_204191</name>
</gene>
<accession>A0A8X6I995</accession>
<dbReference type="AlphaFoldDB" id="A0A8X6I995"/>
<keyword evidence="2" id="KW-1185">Reference proteome</keyword>
<organism evidence="1 2">
    <name type="scientific">Trichonephila clavata</name>
    <name type="common">Joro spider</name>
    <name type="synonym">Nephila clavata</name>
    <dbReference type="NCBI Taxonomy" id="2740835"/>
    <lineage>
        <taxon>Eukaryota</taxon>
        <taxon>Metazoa</taxon>
        <taxon>Ecdysozoa</taxon>
        <taxon>Arthropoda</taxon>
        <taxon>Chelicerata</taxon>
        <taxon>Arachnida</taxon>
        <taxon>Araneae</taxon>
        <taxon>Araneomorphae</taxon>
        <taxon>Entelegynae</taxon>
        <taxon>Araneoidea</taxon>
        <taxon>Nephilidae</taxon>
        <taxon>Trichonephila</taxon>
    </lineage>
</organism>
<protein>
    <submittedName>
        <fullName evidence="1">Uncharacterized protein</fullName>
    </submittedName>
</protein>